<dbReference type="PROSITE" id="PS51009">
    <property type="entry name" value="CYTCII"/>
    <property type="match status" value="1"/>
</dbReference>
<sequence>MLGAALSTSAGVVLADAAQDAIEYRRAVFQLVKWNFAPMGDMVKGKTEFDAERFEVLAQRLAALSEMPLEGFSVEGSDKGDTKARAEIWSQWDDFAAGMQQFEKNAQELASVASSGDLEQIKPAFAAVGKTCKGCHDNFKDK</sequence>
<name>A0A1H6TG89_9GAMM</name>
<evidence type="ECO:0000313" key="8">
    <source>
        <dbReference type="EMBL" id="SEI76127.1"/>
    </source>
</evidence>
<proteinExistence type="predicted"/>
<evidence type="ECO:0000256" key="3">
    <source>
        <dbReference type="ARBA" id="ARBA00022723"/>
    </source>
</evidence>
<feature type="binding site" description="covalent" evidence="7">
    <location>
        <position position="135"/>
    </location>
    <ligand>
        <name>heme c</name>
        <dbReference type="ChEBI" id="CHEBI:61717"/>
    </ligand>
</feature>
<comment type="PTM">
    <text evidence="7">Binds 1 heme group per subunit.</text>
</comment>
<evidence type="ECO:0000256" key="4">
    <source>
        <dbReference type="ARBA" id="ARBA00022982"/>
    </source>
</evidence>
<evidence type="ECO:0000313" key="9">
    <source>
        <dbReference type="Proteomes" id="UP000242999"/>
    </source>
</evidence>
<dbReference type="Gene3D" id="1.20.120.10">
    <property type="entry name" value="Cytochrome c/b562"/>
    <property type="match status" value="1"/>
</dbReference>
<organism evidence="8 9">
    <name type="scientific">Allopseudospirillum japonicum</name>
    <dbReference type="NCBI Taxonomy" id="64971"/>
    <lineage>
        <taxon>Bacteria</taxon>
        <taxon>Pseudomonadati</taxon>
        <taxon>Pseudomonadota</taxon>
        <taxon>Gammaproteobacteria</taxon>
        <taxon>Oceanospirillales</taxon>
        <taxon>Oceanospirillaceae</taxon>
        <taxon>Allopseudospirillum</taxon>
    </lineage>
</organism>
<dbReference type="GO" id="GO:0009055">
    <property type="term" value="F:electron transfer activity"/>
    <property type="evidence" value="ECO:0007669"/>
    <property type="project" value="InterPro"/>
</dbReference>
<dbReference type="GO" id="GO:0022900">
    <property type="term" value="P:electron transport chain"/>
    <property type="evidence" value="ECO:0007669"/>
    <property type="project" value="InterPro"/>
</dbReference>
<keyword evidence="1" id="KW-0813">Transport</keyword>
<keyword evidence="2 7" id="KW-0349">Heme</keyword>
<keyword evidence="3 6" id="KW-0479">Metal-binding</keyword>
<dbReference type="GO" id="GO:0020037">
    <property type="term" value="F:heme binding"/>
    <property type="evidence" value="ECO:0007669"/>
    <property type="project" value="InterPro"/>
</dbReference>
<dbReference type="STRING" id="64971.SAMN05421831_109108"/>
<evidence type="ECO:0000256" key="6">
    <source>
        <dbReference type="PIRSR" id="PIRSR000027-1"/>
    </source>
</evidence>
<dbReference type="Proteomes" id="UP000242999">
    <property type="component" value="Unassembled WGS sequence"/>
</dbReference>
<dbReference type="SUPFAM" id="SSF47175">
    <property type="entry name" value="Cytochromes"/>
    <property type="match status" value="1"/>
</dbReference>
<feature type="binding site" description="covalent" evidence="7">
    <location>
        <position position="132"/>
    </location>
    <ligand>
        <name>heme c</name>
        <dbReference type="ChEBI" id="CHEBI:61717"/>
    </ligand>
</feature>
<dbReference type="Pfam" id="PF01322">
    <property type="entry name" value="Cytochrom_C_2"/>
    <property type="match status" value="1"/>
</dbReference>
<evidence type="ECO:0000256" key="2">
    <source>
        <dbReference type="ARBA" id="ARBA00022617"/>
    </source>
</evidence>
<evidence type="ECO:0000256" key="5">
    <source>
        <dbReference type="ARBA" id="ARBA00023004"/>
    </source>
</evidence>
<reference evidence="9" key="1">
    <citation type="submission" date="2016-10" db="EMBL/GenBank/DDBJ databases">
        <authorList>
            <person name="Varghese N."/>
            <person name="Submissions S."/>
        </authorList>
    </citation>
    <scope>NUCLEOTIDE SEQUENCE [LARGE SCALE GENOMIC DNA]</scope>
    <source>
        <strain evidence="9">DSM 7165</strain>
    </source>
</reference>
<keyword evidence="4" id="KW-0249">Electron transport</keyword>
<feature type="binding site" description="axial binding residue" evidence="6">
    <location>
        <position position="136"/>
    </location>
    <ligand>
        <name>heme c</name>
        <dbReference type="ChEBI" id="CHEBI:61717"/>
    </ligand>
    <ligandPart>
        <name>Fe</name>
        <dbReference type="ChEBI" id="CHEBI:18248"/>
    </ligandPart>
</feature>
<dbReference type="GO" id="GO:0005506">
    <property type="term" value="F:iron ion binding"/>
    <property type="evidence" value="ECO:0007669"/>
    <property type="project" value="InterPro"/>
</dbReference>
<dbReference type="GO" id="GO:0042597">
    <property type="term" value="C:periplasmic space"/>
    <property type="evidence" value="ECO:0007669"/>
    <property type="project" value="InterPro"/>
</dbReference>
<evidence type="ECO:0000256" key="1">
    <source>
        <dbReference type="ARBA" id="ARBA00022448"/>
    </source>
</evidence>
<keyword evidence="5 6" id="KW-0408">Iron</keyword>
<accession>A0A1H6TG89</accession>
<keyword evidence="9" id="KW-1185">Reference proteome</keyword>
<dbReference type="InterPro" id="IPR015984">
    <property type="entry name" value="Cyt_c_prime_subgr"/>
</dbReference>
<dbReference type="AlphaFoldDB" id="A0A1H6TG89"/>
<dbReference type="InterPro" id="IPR002321">
    <property type="entry name" value="Cyt_c_II"/>
</dbReference>
<protein>
    <submittedName>
        <fullName evidence="8">Cytochrome c556</fullName>
    </submittedName>
</protein>
<gene>
    <name evidence="8" type="ORF">SAMN05421831_109108</name>
</gene>
<dbReference type="EMBL" id="FNYH01000009">
    <property type="protein sequence ID" value="SEI76127.1"/>
    <property type="molecule type" value="Genomic_DNA"/>
</dbReference>
<evidence type="ECO:0000256" key="7">
    <source>
        <dbReference type="PIRSR" id="PIRSR000027-2"/>
    </source>
</evidence>
<dbReference type="InterPro" id="IPR010980">
    <property type="entry name" value="Cyt_c/b562"/>
</dbReference>
<dbReference type="InterPro" id="IPR012127">
    <property type="entry name" value="Cyt_c_prime"/>
</dbReference>
<dbReference type="PRINTS" id="PR00608">
    <property type="entry name" value="CYTCHROMECII"/>
</dbReference>
<dbReference type="PIRSF" id="PIRSF000027">
    <property type="entry name" value="Cytc_c_prime"/>
    <property type="match status" value="1"/>
</dbReference>